<reference evidence="2 3" key="1">
    <citation type="submission" date="2019-07" db="EMBL/GenBank/DDBJ databases">
        <title>Whole genome shotgun sequence of Methylobacterium haplocladii NBRC 107714.</title>
        <authorList>
            <person name="Hosoyama A."/>
            <person name="Uohara A."/>
            <person name="Ohji S."/>
            <person name="Ichikawa N."/>
        </authorList>
    </citation>
    <scope>NUCLEOTIDE SEQUENCE [LARGE SCALE GENOMIC DNA]</scope>
    <source>
        <strain evidence="2 3">NBRC 107714</strain>
    </source>
</reference>
<protein>
    <recommendedName>
        <fullName evidence="4">TIGR02300 family protein</fullName>
    </recommendedName>
</protein>
<feature type="compositionally biased region" description="Acidic residues" evidence="1">
    <location>
        <begin position="82"/>
        <end position="105"/>
    </location>
</feature>
<dbReference type="Proteomes" id="UP000321258">
    <property type="component" value="Unassembled WGS sequence"/>
</dbReference>
<accession>A0A512IJ68</accession>
<organism evidence="2 3">
    <name type="scientific">Methylobacterium haplocladii</name>
    <dbReference type="NCBI Taxonomy" id="1176176"/>
    <lineage>
        <taxon>Bacteria</taxon>
        <taxon>Pseudomonadati</taxon>
        <taxon>Pseudomonadota</taxon>
        <taxon>Alphaproteobacteria</taxon>
        <taxon>Hyphomicrobiales</taxon>
        <taxon>Methylobacteriaceae</taxon>
        <taxon>Methylobacterium</taxon>
    </lineage>
</organism>
<feature type="region of interest" description="Disordered" evidence="1">
    <location>
        <begin position="70"/>
        <end position="153"/>
    </location>
</feature>
<evidence type="ECO:0000313" key="3">
    <source>
        <dbReference type="Proteomes" id="UP000321258"/>
    </source>
</evidence>
<dbReference type="NCBIfam" id="TIGR02300">
    <property type="entry name" value="FYDLN_acid"/>
    <property type="match status" value="1"/>
</dbReference>
<feature type="compositionally biased region" description="Acidic residues" evidence="1">
    <location>
        <begin position="113"/>
        <end position="153"/>
    </location>
</feature>
<dbReference type="EMBL" id="BJZT01000002">
    <property type="protein sequence ID" value="GEO97756.1"/>
    <property type="molecule type" value="Genomic_DNA"/>
</dbReference>
<dbReference type="InterPro" id="IPR012644">
    <property type="entry name" value="CHP02300_FYDLN_acid"/>
</dbReference>
<evidence type="ECO:0000256" key="1">
    <source>
        <dbReference type="SAM" id="MobiDB-lite"/>
    </source>
</evidence>
<evidence type="ECO:0000313" key="2">
    <source>
        <dbReference type="EMBL" id="GEO97756.1"/>
    </source>
</evidence>
<dbReference type="Pfam" id="PF09538">
    <property type="entry name" value="FYDLN_acid"/>
    <property type="match status" value="1"/>
</dbReference>
<gene>
    <name evidence="2" type="ORF">MHA02_01440</name>
</gene>
<comment type="caution">
    <text evidence="2">The sequence shown here is derived from an EMBL/GenBank/DDBJ whole genome shotgun (WGS) entry which is preliminary data.</text>
</comment>
<evidence type="ECO:0008006" key="4">
    <source>
        <dbReference type="Google" id="ProtNLM"/>
    </source>
</evidence>
<name>A0A512IJ68_9HYPH</name>
<proteinExistence type="predicted"/>
<keyword evidence="3" id="KW-1185">Reference proteome</keyword>
<sequence>MAHAYLTCLAEPTNGAALPRHDLQRFQPVARPELGIKRQCMNCGAKFYDLARDPATCPKCGTVFQMAAGGRAAAPIVSRKDDDEEDEDESRPEVVSLDEAEASEDSDAKVDGDESEDDDSSSNSTDDDTFLEEEDDDDVSDLVDNDGDNDEES</sequence>
<dbReference type="AlphaFoldDB" id="A0A512IJ68"/>